<comment type="caution">
    <text evidence="4">The sequence shown here is derived from an EMBL/GenBank/DDBJ whole genome shotgun (WGS) entry which is preliminary data.</text>
</comment>
<protein>
    <recommendedName>
        <fullName evidence="2">Phosphoesterase</fullName>
        <ecNumber evidence="2">3.1.4.-</ecNumber>
    </recommendedName>
</protein>
<dbReference type="SUPFAM" id="SSF56300">
    <property type="entry name" value="Metallo-dependent phosphatases"/>
    <property type="match status" value="1"/>
</dbReference>
<dbReference type="EMBL" id="PCRK01000012">
    <property type="protein sequence ID" value="PIP19836.1"/>
    <property type="molecule type" value="Genomic_DNA"/>
</dbReference>
<evidence type="ECO:0000313" key="4">
    <source>
        <dbReference type="EMBL" id="PIP19836.1"/>
    </source>
</evidence>
<reference evidence="4 5" key="1">
    <citation type="submission" date="2017-09" db="EMBL/GenBank/DDBJ databases">
        <title>Depth-based differentiation of microbial function through sediment-hosted aquifers and enrichment of novel symbionts in the deep terrestrial subsurface.</title>
        <authorList>
            <person name="Probst A.J."/>
            <person name="Ladd B."/>
            <person name="Jarett J.K."/>
            <person name="Geller-Mcgrath D.E."/>
            <person name="Sieber C.M."/>
            <person name="Emerson J.B."/>
            <person name="Anantharaman K."/>
            <person name="Thomas B.C."/>
            <person name="Malmstrom R."/>
            <person name="Stieglmeier M."/>
            <person name="Klingl A."/>
            <person name="Woyke T."/>
            <person name="Ryan C.M."/>
            <person name="Banfield J.F."/>
        </authorList>
    </citation>
    <scope>NUCLEOTIDE SEQUENCE [LARGE SCALE GENOMIC DNA]</scope>
    <source>
        <strain evidence="4">CG23_combo_of_CG06-09_8_20_14_all_41_10</strain>
    </source>
</reference>
<feature type="domain" description="Calcineurin-like phosphoesterase" evidence="3">
    <location>
        <begin position="1"/>
        <end position="153"/>
    </location>
</feature>
<name>A0A2G9YKS8_9BACT</name>
<dbReference type="Pfam" id="PF12850">
    <property type="entry name" value="Metallophos_2"/>
    <property type="match status" value="1"/>
</dbReference>
<comment type="similarity">
    <text evidence="1 2">Belongs to the metallophosphoesterase superfamily. YfcE family.</text>
</comment>
<evidence type="ECO:0000256" key="1">
    <source>
        <dbReference type="ARBA" id="ARBA00008950"/>
    </source>
</evidence>
<evidence type="ECO:0000313" key="5">
    <source>
        <dbReference type="Proteomes" id="UP000231292"/>
    </source>
</evidence>
<dbReference type="InterPro" id="IPR029052">
    <property type="entry name" value="Metallo-depent_PP-like"/>
</dbReference>
<dbReference type="GO" id="GO:0016787">
    <property type="term" value="F:hydrolase activity"/>
    <property type="evidence" value="ECO:0007669"/>
    <property type="project" value="UniProtKB-UniRule"/>
</dbReference>
<sequence length="162" mass="17950">MRIVVISDTHLLEGSVKLPDKLLEDIKNSDMLIHAGDFIELKVFEGLKAIAKDIKAVWGNMDCEDLKKKLPEKEVFKAGKYKVGVMHGSGASGDMVQGLSAVFKNDDLDLVVFGHSHSAFNKKRGAILFFNPGSPTDRVFSKYNSYGIIEIADKIKARIVRL</sequence>
<dbReference type="Proteomes" id="UP000231292">
    <property type="component" value="Unassembled WGS sequence"/>
</dbReference>
<evidence type="ECO:0000259" key="3">
    <source>
        <dbReference type="Pfam" id="PF12850"/>
    </source>
</evidence>
<keyword evidence="2" id="KW-0479">Metal-binding</keyword>
<organism evidence="4 5">
    <name type="scientific">Candidatus Sherwoodlollariibacterium unditelluris</name>
    <dbReference type="NCBI Taxonomy" id="1974757"/>
    <lineage>
        <taxon>Bacteria</taxon>
        <taxon>Pseudomonadati</taxon>
        <taxon>Candidatus Omnitrophota</taxon>
        <taxon>Candidatus Sherwoodlollariibacterium</taxon>
    </lineage>
</organism>
<evidence type="ECO:0000256" key="2">
    <source>
        <dbReference type="RuleBase" id="RU362039"/>
    </source>
</evidence>
<dbReference type="PANTHER" id="PTHR11124">
    <property type="entry name" value="VACUOLAR SORTING PROTEIN VPS29"/>
    <property type="match status" value="1"/>
</dbReference>
<dbReference type="NCBIfam" id="TIGR00040">
    <property type="entry name" value="yfcE"/>
    <property type="match status" value="1"/>
</dbReference>
<gene>
    <name evidence="4" type="ORF">COX41_00770</name>
</gene>
<dbReference type="AlphaFoldDB" id="A0A2G9YKS8"/>
<accession>A0A2G9YKS8</accession>
<dbReference type="EC" id="3.1.4.-" evidence="2"/>
<dbReference type="InterPro" id="IPR000979">
    <property type="entry name" value="Phosphodiesterase_MJ0936/Vps29"/>
</dbReference>
<comment type="cofactor">
    <cofactor evidence="2">
        <name>a divalent metal cation</name>
        <dbReference type="ChEBI" id="CHEBI:60240"/>
    </cofactor>
</comment>
<dbReference type="InterPro" id="IPR024654">
    <property type="entry name" value="Calcineurin-like_PHP_lpxH"/>
</dbReference>
<dbReference type="Gene3D" id="3.60.21.10">
    <property type="match status" value="1"/>
</dbReference>
<dbReference type="GO" id="GO:0046872">
    <property type="term" value="F:metal ion binding"/>
    <property type="evidence" value="ECO:0007669"/>
    <property type="project" value="UniProtKB-KW"/>
</dbReference>
<proteinExistence type="inferred from homology"/>